<dbReference type="RefSeq" id="WP_112713397.1">
    <property type="nucleotide sequence ID" value="NZ_LS483250.1"/>
</dbReference>
<name>A0A330LUK1_9GAMM</name>
<dbReference type="AlphaFoldDB" id="A0A330LUK1"/>
<dbReference type="KEGG" id="mya:MORIYA_1187"/>
<dbReference type="EMBL" id="LS483250">
    <property type="protein sequence ID" value="SQD77665.1"/>
    <property type="molecule type" value="Genomic_DNA"/>
</dbReference>
<keyword evidence="1" id="KW-0732">Signal</keyword>
<feature type="chain" id="PRO_5016361300" evidence="1">
    <location>
        <begin position="19"/>
        <end position="306"/>
    </location>
</feature>
<feature type="signal peptide" evidence="1">
    <location>
        <begin position="1"/>
        <end position="18"/>
    </location>
</feature>
<keyword evidence="3" id="KW-1185">Reference proteome</keyword>
<organism evidence="2 3">
    <name type="scientific">Moritella yayanosii</name>
    <dbReference type="NCBI Taxonomy" id="69539"/>
    <lineage>
        <taxon>Bacteria</taxon>
        <taxon>Pseudomonadati</taxon>
        <taxon>Pseudomonadota</taxon>
        <taxon>Gammaproteobacteria</taxon>
        <taxon>Alteromonadales</taxon>
        <taxon>Moritellaceae</taxon>
        <taxon>Moritella</taxon>
    </lineage>
</organism>
<sequence>MKLIVACSCLIISFMALSEEVPSVKSELPRADVLQNQVNTMMQGTASWLDAIGSNDSDDNSNDRASAKGYLQLSWLPRTADLDDVDVNFKVSLHLPQWNERFALVIDNDDDEDEHLLDYESNHIQDNQDGVNVAFQYIKQFNQKWQVKNRVGFSRSQVYLRSEVQFNWRVQQVDLSLQPRLDYFLQDGWEPSIKTVAAYQLEKSYLSLSASWQKIQTESNTRRKIGFYHIKSTGKNQLLVSGVQYNRSNNSEDISNENYFISIRYRNLIYKSWMYCEVEPFVEFNQANNFRTEVGGVFRLISYYGR</sequence>
<accession>A0A330LUK1</accession>
<gene>
    <name evidence="2" type="ORF">MORIYA_1187</name>
</gene>
<evidence type="ECO:0000313" key="3">
    <source>
        <dbReference type="Proteomes" id="UP000250163"/>
    </source>
</evidence>
<evidence type="ECO:0000313" key="2">
    <source>
        <dbReference type="EMBL" id="SQD77665.1"/>
    </source>
</evidence>
<reference evidence="3" key="1">
    <citation type="submission" date="2018-05" db="EMBL/GenBank/DDBJ databases">
        <authorList>
            <person name="Cea G.-C."/>
            <person name="William W."/>
        </authorList>
    </citation>
    <scope>NUCLEOTIDE SEQUENCE [LARGE SCALE GENOMIC DNA]</scope>
    <source>
        <strain evidence="3">DB21MT 5</strain>
    </source>
</reference>
<evidence type="ECO:0000256" key="1">
    <source>
        <dbReference type="SAM" id="SignalP"/>
    </source>
</evidence>
<proteinExistence type="predicted"/>
<dbReference type="Proteomes" id="UP000250163">
    <property type="component" value="Chromosome MORIYA"/>
</dbReference>
<protein>
    <submittedName>
        <fullName evidence="2">Uncharacterized protein</fullName>
    </submittedName>
</protein>
<dbReference type="OrthoDB" id="7054989at2"/>